<feature type="coiled-coil region" evidence="1">
    <location>
        <begin position="404"/>
        <end position="434"/>
    </location>
</feature>
<keyword evidence="1" id="KW-0175">Coiled coil</keyword>
<dbReference type="PANTHER" id="PTHR43615:SF1">
    <property type="entry name" value="PPDK_N DOMAIN-CONTAINING PROTEIN"/>
    <property type="match status" value="1"/>
</dbReference>
<evidence type="ECO:0000313" key="4">
    <source>
        <dbReference type="Proteomes" id="UP000594967"/>
    </source>
</evidence>
<feature type="domain" description="PEP-utilising enzyme mobile" evidence="2">
    <location>
        <begin position="704"/>
        <end position="772"/>
    </location>
</feature>
<dbReference type="PANTHER" id="PTHR43615">
    <property type="entry name" value="PHOSPHOENOLPYRUVATE SYNTHASE-RELATED"/>
    <property type="match status" value="1"/>
</dbReference>
<evidence type="ECO:0000259" key="2">
    <source>
        <dbReference type="Pfam" id="PF00391"/>
    </source>
</evidence>
<dbReference type="Gene3D" id="3.30.470.20">
    <property type="entry name" value="ATP-grasp fold, B domain"/>
    <property type="match status" value="1"/>
</dbReference>
<sequence length="780" mass="86417">MINVSGEVMSSVCEPVMAQTKAGMLKYLMGKLKKDRIPDLLAVTYDEWKSGKDLILQEVSSIFGRETNVIVRSSAVDEDTKGFSKAGAYLSEVVANDPVRISFTVDAVFSSYEEINPGNEVFIQRFIADSTAAGVVFTRAPKTGAAYYVTEFEEGGGTDTVTSGKNGRVMTFILKKGFSGAIPDSLGDLFEAIKEIEALTGDMPLDIEFAVSHGTAKILQVRALLCPVKSSDTPTEAYLHSTADLIESAIAPSPYVLGKKGMLGNMPDWNPAEIIGTHPRSLSSSLYRYLITNAVWAKTRKKFGYRDVSNSPLLVMLKGMPYVDVRLSLNSLIPSAVPDGIAEKFIESQLLYLSKNPQYHDKIEFNVAVSCWTPLAEKRINEIAADLSPNEKKKILSSLNLLTKKILESNKKILSREYKKIEKLETRTAELNNSSIDDRSRLYWMLTNCKEYGTYAFSTLARLAFISVDIIKALYSAGFLSKHQHDAFFASISTISSRMLSDYESLTRKKFIELYGHLRPGTYDIRIARYDEDENRYLSNTHKAALSGEQKFILDAETQATITELFCGNDINISCTDFFLFARKAIEGREYAKFIFTKSVSDSLQLLEKTGNAEGISVEEISHADITCILNAINSGLPLNREITDLIKKNRQDFMETQHMMLPPLIKESCEAYSHVITASVPNFIFTGVVEGDVVSASSYDLENKIVGIEQADPGYDWIFTHNIKGFFTAYGGANSHMAIRAAELGIPAVIGAGEAAFERWVASHSLRIDCDSHTVKIIS</sequence>
<evidence type="ECO:0000256" key="1">
    <source>
        <dbReference type="SAM" id="Coils"/>
    </source>
</evidence>
<dbReference type="NCBIfam" id="NF004508">
    <property type="entry name" value="PRK05849.1"/>
    <property type="match status" value="1"/>
</dbReference>
<dbReference type="SUPFAM" id="SSF56059">
    <property type="entry name" value="Glutathione synthetase ATP-binding domain-like"/>
    <property type="match status" value="1"/>
</dbReference>
<dbReference type="InterPro" id="IPR051549">
    <property type="entry name" value="PEP_Utilizing_Enz"/>
</dbReference>
<proteinExistence type="predicted"/>
<dbReference type="InterPro" id="IPR008279">
    <property type="entry name" value="PEP-util_enz_mobile_dom"/>
</dbReference>
<dbReference type="Gene3D" id="3.30.1490.20">
    <property type="entry name" value="ATP-grasp fold, A domain"/>
    <property type="match status" value="1"/>
</dbReference>
<evidence type="ECO:0000313" key="3">
    <source>
        <dbReference type="EMBL" id="QPS22002.1"/>
    </source>
</evidence>
<dbReference type="InterPro" id="IPR036637">
    <property type="entry name" value="Phosphohistidine_dom_sf"/>
</dbReference>
<dbReference type="Pfam" id="PF00391">
    <property type="entry name" value="PEP-utilizers"/>
    <property type="match status" value="1"/>
</dbReference>
<accession>A0A7T2WCH9</accession>
<organism evidence="3 4">
    <name type="scientific">Serratia plymuthica</name>
    <dbReference type="NCBI Taxonomy" id="82996"/>
    <lineage>
        <taxon>Bacteria</taxon>
        <taxon>Pseudomonadati</taxon>
        <taxon>Pseudomonadota</taxon>
        <taxon>Gammaproteobacteria</taxon>
        <taxon>Enterobacterales</taxon>
        <taxon>Yersiniaceae</taxon>
        <taxon>Serratia</taxon>
    </lineage>
</organism>
<dbReference type="EMBL" id="CP065673">
    <property type="protein sequence ID" value="QPS22002.1"/>
    <property type="molecule type" value="Genomic_DNA"/>
</dbReference>
<name>A0A7T2WCH9_SERPL</name>
<protein>
    <recommendedName>
        <fullName evidence="2">PEP-utilising enzyme mobile domain-containing protein</fullName>
    </recommendedName>
</protein>
<keyword evidence="4" id="KW-1185">Reference proteome</keyword>
<gene>
    <name evidence="3" type="ORF">I6G64_06255</name>
</gene>
<dbReference type="RefSeq" id="WP_081113176.1">
    <property type="nucleotide sequence ID" value="NZ_CAMITG010000006.1"/>
</dbReference>
<dbReference type="Gene3D" id="3.50.30.10">
    <property type="entry name" value="Phosphohistidine domain"/>
    <property type="match status" value="1"/>
</dbReference>
<dbReference type="InterPro" id="IPR013815">
    <property type="entry name" value="ATP_grasp_subdomain_1"/>
</dbReference>
<dbReference type="SUPFAM" id="SSF52009">
    <property type="entry name" value="Phosphohistidine domain"/>
    <property type="match status" value="1"/>
</dbReference>
<dbReference type="Proteomes" id="UP000594967">
    <property type="component" value="Chromosome"/>
</dbReference>
<reference evidence="3 4" key="1">
    <citation type="submission" date="2020-12" db="EMBL/GenBank/DDBJ databases">
        <title>FDA dAtabase for Regulatory Grade micrObial Sequences (FDA-ARGOS): Supporting development and validation of Infectious Disease Dx tests.</title>
        <authorList>
            <person name="Sproer C."/>
            <person name="Gronow S."/>
            <person name="Severitt S."/>
            <person name="Schroder I."/>
            <person name="Tallon L."/>
            <person name="Sadzewicz L."/>
            <person name="Zhao X."/>
            <person name="Boylan J."/>
            <person name="Ott S."/>
            <person name="Bowen H."/>
            <person name="Vavikolanu K."/>
            <person name="Mehta A."/>
            <person name="Aluvathingal J."/>
            <person name="Nadendla S."/>
            <person name="Lowell S."/>
            <person name="Myers T."/>
            <person name="Yan Y."/>
            <person name="Sichtig H."/>
        </authorList>
    </citation>
    <scope>NUCLEOTIDE SEQUENCE [LARGE SCALE GENOMIC DNA]</scope>
    <source>
        <strain evidence="3 4">FDAARGOS_907</strain>
    </source>
</reference>